<dbReference type="SUPFAM" id="SSF56317">
    <property type="entry name" value="Carbon-nitrogen hydrolase"/>
    <property type="match status" value="1"/>
</dbReference>
<sequence>MAQLRIGLAQARQTDNFDENVATIFRFVEDAARAGVQVLCFPESQTVGYRVDITPANRPVPVAELDELHARLAARCGELGMALILGTETPSHQACGKPYNSALVISERGAILGVHHKTRLTPMDAVAYTPGTEIETFELFGVRVGVVICFEGFRFAQTTEECVRQGAQVVFHPQNNTTRPNDWKIPVHHALITARAAENTVWFASCNPCLVPHQNCASMVVAPNGTIHASSTLKKEELVVADIDTDLATRAMFLDDMEGKAAMLFAETVDRSEYGAALES</sequence>
<dbReference type="CDD" id="cd07197">
    <property type="entry name" value="nitrilase"/>
    <property type="match status" value="1"/>
</dbReference>
<reference evidence="4" key="1">
    <citation type="journal article" date="2019" name="Int. J. Syst. Evol. Microbiol.">
        <title>The Global Catalogue of Microorganisms (GCM) 10K type strain sequencing project: providing services to taxonomists for standard genome sequencing and annotation.</title>
        <authorList>
            <consortium name="The Broad Institute Genomics Platform"/>
            <consortium name="The Broad Institute Genome Sequencing Center for Infectious Disease"/>
            <person name="Wu L."/>
            <person name="Ma J."/>
        </authorList>
    </citation>
    <scope>NUCLEOTIDE SEQUENCE [LARGE SCALE GENOMIC DNA]</scope>
    <source>
        <strain evidence="4">JCM 14969</strain>
    </source>
</reference>
<organism evidence="3 4">
    <name type="scientific">Kribbella sancticallisti</name>
    <dbReference type="NCBI Taxonomy" id="460087"/>
    <lineage>
        <taxon>Bacteria</taxon>
        <taxon>Bacillati</taxon>
        <taxon>Actinomycetota</taxon>
        <taxon>Actinomycetes</taxon>
        <taxon>Propionibacteriales</taxon>
        <taxon>Kribbellaceae</taxon>
        <taxon>Kribbella</taxon>
    </lineage>
</organism>
<name>A0ABP4PPF3_9ACTN</name>
<comment type="caution">
    <text evidence="3">The sequence shown here is derived from an EMBL/GenBank/DDBJ whole genome shotgun (WGS) entry which is preliminary data.</text>
</comment>
<evidence type="ECO:0000313" key="3">
    <source>
        <dbReference type="EMBL" id="GAA1585264.1"/>
    </source>
</evidence>
<gene>
    <name evidence="3" type="ORF">GCM10009789_43640</name>
</gene>
<protein>
    <submittedName>
        <fullName evidence="3">Nitrilase</fullName>
    </submittedName>
</protein>
<dbReference type="Pfam" id="PF00795">
    <property type="entry name" value="CN_hydrolase"/>
    <property type="match status" value="1"/>
</dbReference>
<proteinExistence type="predicted"/>
<dbReference type="InterPro" id="IPR050345">
    <property type="entry name" value="Aliph_Amidase/BUP"/>
</dbReference>
<dbReference type="Proteomes" id="UP001500393">
    <property type="component" value="Unassembled WGS sequence"/>
</dbReference>
<evidence type="ECO:0000259" key="2">
    <source>
        <dbReference type="PROSITE" id="PS50263"/>
    </source>
</evidence>
<feature type="domain" description="CN hydrolase" evidence="2">
    <location>
        <begin position="4"/>
        <end position="245"/>
    </location>
</feature>
<dbReference type="Gene3D" id="3.60.110.10">
    <property type="entry name" value="Carbon-nitrogen hydrolase"/>
    <property type="match status" value="1"/>
</dbReference>
<dbReference type="InterPro" id="IPR036526">
    <property type="entry name" value="C-N_Hydrolase_sf"/>
</dbReference>
<dbReference type="PROSITE" id="PS50263">
    <property type="entry name" value="CN_HYDROLASE"/>
    <property type="match status" value="1"/>
</dbReference>
<keyword evidence="4" id="KW-1185">Reference proteome</keyword>
<keyword evidence="1" id="KW-0378">Hydrolase</keyword>
<dbReference type="RefSeq" id="WP_344216678.1">
    <property type="nucleotide sequence ID" value="NZ_BAAAOS010000029.1"/>
</dbReference>
<dbReference type="PANTHER" id="PTHR43674">
    <property type="entry name" value="NITRILASE C965.09-RELATED"/>
    <property type="match status" value="1"/>
</dbReference>
<dbReference type="InterPro" id="IPR003010">
    <property type="entry name" value="C-N_Hydrolase"/>
</dbReference>
<evidence type="ECO:0000313" key="4">
    <source>
        <dbReference type="Proteomes" id="UP001500393"/>
    </source>
</evidence>
<dbReference type="PANTHER" id="PTHR43674:SF2">
    <property type="entry name" value="BETA-UREIDOPROPIONASE"/>
    <property type="match status" value="1"/>
</dbReference>
<dbReference type="EMBL" id="BAAAOS010000029">
    <property type="protein sequence ID" value="GAA1585264.1"/>
    <property type="molecule type" value="Genomic_DNA"/>
</dbReference>
<accession>A0ABP4PPF3</accession>
<evidence type="ECO:0000256" key="1">
    <source>
        <dbReference type="ARBA" id="ARBA00022801"/>
    </source>
</evidence>